<dbReference type="InterPro" id="IPR041682">
    <property type="entry name" value="AAA_14"/>
</dbReference>
<dbReference type="Pfam" id="PF13173">
    <property type="entry name" value="AAA_14"/>
    <property type="match status" value="1"/>
</dbReference>
<dbReference type="Pfam" id="PF13635">
    <property type="entry name" value="DUF4143"/>
    <property type="match status" value="1"/>
</dbReference>
<comment type="caution">
    <text evidence="3">The sequence shown here is derived from an EMBL/GenBank/DDBJ whole genome shotgun (WGS) entry which is preliminary data.</text>
</comment>
<dbReference type="InterPro" id="IPR027417">
    <property type="entry name" value="P-loop_NTPase"/>
</dbReference>
<dbReference type="CDD" id="cd00009">
    <property type="entry name" value="AAA"/>
    <property type="match status" value="1"/>
</dbReference>
<name>A0A0G1NK44_9BACT</name>
<protein>
    <recommendedName>
        <fullName evidence="5">AAA+ ATPase domain-containing protein</fullName>
    </recommendedName>
</protein>
<dbReference type="PANTHER" id="PTHR33295:SF7">
    <property type="entry name" value="ATPASE"/>
    <property type="match status" value="1"/>
</dbReference>
<evidence type="ECO:0000259" key="2">
    <source>
        <dbReference type="Pfam" id="PF13635"/>
    </source>
</evidence>
<evidence type="ECO:0000313" key="3">
    <source>
        <dbReference type="EMBL" id="KKT84559.1"/>
    </source>
</evidence>
<evidence type="ECO:0008006" key="5">
    <source>
        <dbReference type="Google" id="ProtNLM"/>
    </source>
</evidence>
<dbReference type="AlphaFoldDB" id="A0A0G1NK44"/>
<evidence type="ECO:0000313" key="4">
    <source>
        <dbReference type="Proteomes" id="UP000034797"/>
    </source>
</evidence>
<dbReference type="SUPFAM" id="SSF52540">
    <property type="entry name" value="P-loop containing nucleoside triphosphate hydrolases"/>
    <property type="match status" value="1"/>
</dbReference>
<evidence type="ECO:0000259" key="1">
    <source>
        <dbReference type="Pfam" id="PF13173"/>
    </source>
</evidence>
<reference evidence="3 4" key="1">
    <citation type="journal article" date="2015" name="Nature">
        <title>rRNA introns, odd ribosomes, and small enigmatic genomes across a large radiation of phyla.</title>
        <authorList>
            <person name="Brown C.T."/>
            <person name="Hug L.A."/>
            <person name="Thomas B.C."/>
            <person name="Sharon I."/>
            <person name="Castelle C.J."/>
            <person name="Singh A."/>
            <person name="Wilkins M.J."/>
            <person name="Williams K.H."/>
            <person name="Banfield J.F."/>
        </authorList>
    </citation>
    <scope>NUCLEOTIDE SEQUENCE [LARGE SCALE GENOMIC DNA]</scope>
</reference>
<organism evidence="3 4">
    <name type="scientific">Candidatus Collierbacteria bacterium GW2011_GWA2_44_99</name>
    <dbReference type="NCBI Taxonomy" id="1618380"/>
    <lineage>
        <taxon>Bacteria</taxon>
        <taxon>Candidatus Collieribacteriota</taxon>
    </lineage>
</organism>
<gene>
    <name evidence="3" type="ORF">UW84_C0056G0009</name>
</gene>
<proteinExistence type="predicted"/>
<sequence>MFKRNIETDLRQWKDSDIRKPLVLRGARQVGKTSIVRKFAGENFESLVEINLERADQNAFFAGVETPDEFIKKAELLTKTHVVEGKTLLFIDEIQESLDTMKLLRFLAEENPGLHVIVAGSLLETKMAGDWSVPVGRVEYMYLYPMTFFEFLEAMGESNLLNDPKNGKELLKKHLKDYLLVGGMPEAVVSFVVGKSRLKAQEVHDRLVTSYGEDMGKYATASDKKYLELVMDFGPKVAGSIYKYENFGDSGYRSREIGEAMSLLSRVMLLREVSAISSVNLPLVRKPKRAKKLIWLDVGMVNFANKVQMEPLSGEYGGKIMEQFVGQTLIASGLRRNMELVYWSRNKDEGSAEVDFCFQYQNKIVGLEVKSGNTRNLRSLFSMVDIGGDKVIPVRVSWDDLGMEEYFHNGKKYKIRLVPFYLLEKIEEFLK</sequence>
<dbReference type="EMBL" id="LCJW01000056">
    <property type="protein sequence ID" value="KKT84559.1"/>
    <property type="molecule type" value="Genomic_DNA"/>
</dbReference>
<dbReference type="Proteomes" id="UP000034797">
    <property type="component" value="Unassembled WGS sequence"/>
</dbReference>
<feature type="domain" description="AAA" evidence="1">
    <location>
        <begin position="19"/>
        <end position="152"/>
    </location>
</feature>
<dbReference type="InterPro" id="IPR025420">
    <property type="entry name" value="DUF4143"/>
</dbReference>
<dbReference type="PANTHER" id="PTHR33295">
    <property type="entry name" value="ATPASE"/>
    <property type="match status" value="1"/>
</dbReference>
<dbReference type="PATRIC" id="fig|1618380.3.peg.806"/>
<accession>A0A0G1NK44</accession>
<dbReference type="Gene3D" id="3.40.50.300">
    <property type="entry name" value="P-loop containing nucleotide triphosphate hydrolases"/>
    <property type="match status" value="1"/>
</dbReference>
<feature type="domain" description="DUF4143" evidence="2">
    <location>
        <begin position="213"/>
        <end position="372"/>
    </location>
</feature>